<dbReference type="OrthoDB" id="9773856at2"/>
<evidence type="ECO:0000313" key="3">
    <source>
        <dbReference type="EMBL" id="PQD95011.1"/>
    </source>
</evidence>
<dbReference type="InterPro" id="IPR050535">
    <property type="entry name" value="DNA_Repair-Maintenance_Comp"/>
</dbReference>
<dbReference type="PIRSF" id="PIRSF033091">
    <property type="entry name" value="Pesterase_YhaO"/>
    <property type="match status" value="1"/>
</dbReference>
<dbReference type="InterPro" id="IPR029052">
    <property type="entry name" value="Metallo-depent_PP-like"/>
</dbReference>
<keyword evidence="3" id="KW-0269">Exonuclease</keyword>
<name>A0A2S7MYW6_9BACI</name>
<dbReference type="InterPro" id="IPR004843">
    <property type="entry name" value="Calcineurin-like_PHP"/>
</dbReference>
<feature type="domain" description="Calcineurin-like phosphoesterase" evidence="2">
    <location>
        <begin position="4"/>
        <end position="198"/>
    </location>
</feature>
<dbReference type="Proteomes" id="UP000239663">
    <property type="component" value="Unassembled WGS sequence"/>
</dbReference>
<dbReference type="Gene3D" id="3.60.21.10">
    <property type="match status" value="1"/>
</dbReference>
<dbReference type="PANTHER" id="PTHR30337:SF7">
    <property type="entry name" value="PHOSPHOESTERASE"/>
    <property type="match status" value="1"/>
</dbReference>
<organism evidence="3 4">
    <name type="scientific">Pradoshia eiseniae</name>
    <dbReference type="NCBI Taxonomy" id="2064768"/>
    <lineage>
        <taxon>Bacteria</taxon>
        <taxon>Bacillati</taxon>
        <taxon>Bacillota</taxon>
        <taxon>Bacilli</taxon>
        <taxon>Bacillales</taxon>
        <taxon>Bacillaceae</taxon>
        <taxon>Pradoshia</taxon>
    </lineage>
</organism>
<reference evidence="3 4" key="1">
    <citation type="submission" date="2017-12" db="EMBL/GenBank/DDBJ databases">
        <title>Taxonomic description and draft genome of Pradoshia cofamensis Gen. nov., sp. nov., a thermotolerant bacillale isolated from anterior gut of earthworm Eisenia fetida.</title>
        <authorList>
            <person name="Saha T."/>
            <person name="Chakraborty R."/>
        </authorList>
    </citation>
    <scope>NUCLEOTIDE SEQUENCE [LARGE SCALE GENOMIC DNA]</scope>
    <source>
        <strain evidence="3 4">EAG3</strain>
    </source>
</reference>
<keyword evidence="1" id="KW-0378">Hydrolase</keyword>
<gene>
    <name evidence="3" type="ORF">CYL18_11810</name>
</gene>
<dbReference type="PANTHER" id="PTHR30337">
    <property type="entry name" value="COMPONENT OF ATP-DEPENDENT DSDNA EXONUCLEASE"/>
    <property type="match status" value="1"/>
</dbReference>
<dbReference type="AlphaFoldDB" id="A0A2S7MYW6"/>
<accession>A0A2S7MYW6</accession>
<dbReference type="RefSeq" id="WP_104849716.1">
    <property type="nucleotide sequence ID" value="NZ_PKOZ01000006.1"/>
</dbReference>
<dbReference type="EMBL" id="PKOZ01000006">
    <property type="protein sequence ID" value="PQD95011.1"/>
    <property type="molecule type" value="Genomic_DNA"/>
</dbReference>
<dbReference type="InterPro" id="IPR041796">
    <property type="entry name" value="Mre11_N"/>
</dbReference>
<dbReference type="InterPro" id="IPR014576">
    <property type="entry name" value="Pesterase_YhaO"/>
</dbReference>
<dbReference type="CDD" id="cd00840">
    <property type="entry name" value="MPP_Mre11_N"/>
    <property type="match status" value="1"/>
</dbReference>
<comment type="caution">
    <text evidence="3">The sequence shown here is derived from an EMBL/GenBank/DDBJ whole genome shotgun (WGS) entry which is preliminary data.</text>
</comment>
<keyword evidence="3" id="KW-0540">Nuclease</keyword>
<evidence type="ECO:0000256" key="1">
    <source>
        <dbReference type="ARBA" id="ARBA00022801"/>
    </source>
</evidence>
<dbReference type="Pfam" id="PF00149">
    <property type="entry name" value="Metallophos"/>
    <property type="match status" value="1"/>
</dbReference>
<protein>
    <submittedName>
        <fullName evidence="3">DNA repair exonuclease</fullName>
    </submittedName>
</protein>
<evidence type="ECO:0000313" key="4">
    <source>
        <dbReference type="Proteomes" id="UP000239663"/>
    </source>
</evidence>
<keyword evidence="4" id="KW-1185">Reference proteome</keyword>
<proteinExistence type="predicted"/>
<dbReference type="GO" id="GO:0004527">
    <property type="term" value="F:exonuclease activity"/>
    <property type="evidence" value="ECO:0007669"/>
    <property type="project" value="UniProtKB-KW"/>
</dbReference>
<evidence type="ECO:0000259" key="2">
    <source>
        <dbReference type="Pfam" id="PF00149"/>
    </source>
</evidence>
<dbReference type="SUPFAM" id="SSF56300">
    <property type="entry name" value="Metallo-dependent phosphatases"/>
    <property type="match status" value="1"/>
</dbReference>
<sequence length="422" mass="47264">MNFTFIHAADIHLDSPLKGLSRYVGAPVGRLRSATREAFINLVDLAIDRQVDFVIIAGDLYDGDWKDYNTGLFFASEMARLEKHQIPVFMIKGNHDAASVITKEIKLPDNVHVFDVKKCGSIRLDEIGVAIHGQGFSSRAVLDNLAKGYPNSVEGYFNIGILHTSAGGREGHENYAPCSIEDMKGKGYDYWALGHIHKREFLCEREPVILFPGNIQSRHSKETGVKGCTLVEVEDGSIKEMTHVPLDVIRWEVIEADLTDMTLYDDFLAQAEQEIVRAFDSAAGRMLAIRIILNGETALHSELVNNKEAVLNDLRSMAFSVGQGDIWLEKLKIKTSAPHVISEGENANPIIGMLEWMDDLSYEELLEEIKAEFQPLHNALPMDLKRGEEQVIPDSEDALREKLLTIKDLIKDGLLQERGQRV</sequence>